<dbReference type="Pfam" id="PF12796">
    <property type="entry name" value="Ank_2"/>
    <property type="match status" value="1"/>
</dbReference>
<dbReference type="PANTHER" id="PTHR22872">
    <property type="entry name" value="BTK-BINDING PROTEIN-RELATED"/>
    <property type="match status" value="1"/>
</dbReference>
<dbReference type="Gene3D" id="1.25.40.20">
    <property type="entry name" value="Ankyrin repeat-containing domain"/>
    <property type="match status" value="1"/>
</dbReference>
<proteinExistence type="predicted"/>
<dbReference type="Pfam" id="PF00415">
    <property type="entry name" value="RCC1"/>
    <property type="match status" value="1"/>
</dbReference>
<protein>
    <submittedName>
        <fullName evidence="4 5">Uncharacterized protein</fullName>
    </submittedName>
</protein>
<dbReference type="SMART" id="SM00248">
    <property type="entry name" value="ANK"/>
    <property type="match status" value="2"/>
</dbReference>
<dbReference type="EMBL" id="KB096324">
    <property type="protein sequence ID" value="ESO06173.1"/>
    <property type="molecule type" value="Genomic_DNA"/>
</dbReference>
<dbReference type="GeneID" id="20194797"/>
<evidence type="ECO:0000313" key="4">
    <source>
        <dbReference type="EMBL" id="ESO06173.1"/>
    </source>
</evidence>
<evidence type="ECO:0000313" key="6">
    <source>
        <dbReference type="Proteomes" id="UP000015101"/>
    </source>
</evidence>
<feature type="repeat" description="ANK" evidence="2">
    <location>
        <begin position="62"/>
        <end position="94"/>
    </location>
</feature>
<keyword evidence="1" id="KW-0677">Repeat</keyword>
<keyword evidence="2" id="KW-0040">ANK repeat</keyword>
<dbReference type="InParanoid" id="T1EDZ5"/>
<dbReference type="InterPro" id="IPR009091">
    <property type="entry name" value="RCC1/BLIP-II"/>
</dbReference>
<dbReference type="Gene3D" id="2.130.10.30">
    <property type="entry name" value="Regulator of chromosome condensation 1/beta-lactamase-inhibitor protein II"/>
    <property type="match status" value="1"/>
</dbReference>
<sequence length="587" mass="65478">MEASKSKRKGINEMVKRNKFKSESLQNNIIEHLVSYVTCTDGEKAIQYLSRFPSGIKLSDGFGRTLLHIASSQGKSELVQWLIEQGSHVNASDRESGWTPLHRAIFTGHLHTAHLLIQNGCNLMKRDKEGLMYSDILCKDRPAWVEFDKTGLNECFTWGSNPNNILGHEDMQTRKVADLVDWFHCRNIHIQMVSISTYHCIFLSNSGMVYTCGHGLGGRLGHGDEKACLAPKHVDALAHEKFVWVDASSNQSFFLSESGVIYCCGMNTFHQLCLPNPSDKLLIPKQFTGKLMKGMSVRCVWSLKYHVVIQTKDGIYTHGFNAGQLGCHTKVEAERIIHQPRRVSSLIMDTQLSLVAVSDASTVAMTTKGDVFLLQDYQCNRIVSKLLGIDQMAVSGGRLDRSVMADETFENISSRIIVVFLTTAGKVVFLWTDEDRLTRQVVWSPRKPMTVKHISISHLSDRVIFATKDGEAFIGKVPKAKTSASPRTNSSSTLGHTLQQLIDRRPIVDVPIERVALVHRATYVAIDDKGSNFAVLQASPNANSWNVPVLKESTVNDDFMNLLLESSEDDSVHDVIIKVATESFTIS</sequence>
<feature type="repeat" description="ANK" evidence="2">
    <location>
        <begin position="96"/>
        <end position="128"/>
    </location>
</feature>
<gene>
    <name evidence="5" type="primary">20194797</name>
    <name evidence="4" type="ORF">HELRODRAFT_106040</name>
</gene>
<name>T1EDZ5_HELRO</name>
<reference evidence="6" key="1">
    <citation type="submission" date="2012-12" db="EMBL/GenBank/DDBJ databases">
        <authorList>
            <person name="Hellsten U."/>
            <person name="Grimwood J."/>
            <person name="Chapman J.A."/>
            <person name="Shapiro H."/>
            <person name="Aerts A."/>
            <person name="Otillar R.P."/>
            <person name="Terry A.Y."/>
            <person name="Boore J.L."/>
            <person name="Simakov O."/>
            <person name="Marletaz F."/>
            <person name="Cho S.-J."/>
            <person name="Edsinger-Gonzales E."/>
            <person name="Havlak P."/>
            <person name="Kuo D.-H."/>
            <person name="Larsson T."/>
            <person name="Lv J."/>
            <person name="Arendt D."/>
            <person name="Savage R."/>
            <person name="Osoegawa K."/>
            <person name="de Jong P."/>
            <person name="Lindberg D.R."/>
            <person name="Seaver E.C."/>
            <person name="Weisblat D.A."/>
            <person name="Putnam N.H."/>
            <person name="Grigoriev I.V."/>
            <person name="Rokhsar D.S."/>
        </authorList>
    </citation>
    <scope>NUCLEOTIDE SEQUENCE</scope>
</reference>
<dbReference type="GO" id="GO:0051209">
    <property type="term" value="P:release of sequestered calcium ion into cytosol"/>
    <property type="evidence" value="ECO:0000318"/>
    <property type="project" value="GO_Central"/>
</dbReference>
<dbReference type="STRING" id="6412.T1EDZ5"/>
<dbReference type="SUPFAM" id="SSF50985">
    <property type="entry name" value="RCC1/BLIP-II"/>
    <property type="match status" value="1"/>
</dbReference>
<dbReference type="CTD" id="20194797"/>
<dbReference type="Proteomes" id="UP000015101">
    <property type="component" value="Unassembled WGS sequence"/>
</dbReference>
<accession>T1EDZ5</accession>
<dbReference type="OMA" id="SEYATAC"/>
<dbReference type="RefSeq" id="XP_009015541.1">
    <property type="nucleotide sequence ID" value="XM_009017293.1"/>
</dbReference>
<dbReference type="EMBL" id="AMQM01000571">
    <property type="status" value="NOT_ANNOTATED_CDS"/>
    <property type="molecule type" value="Genomic_DNA"/>
</dbReference>
<dbReference type="InterPro" id="IPR051625">
    <property type="entry name" value="Signaling_Regulatory_Domain"/>
</dbReference>
<dbReference type="AlphaFoldDB" id="T1EDZ5"/>
<dbReference type="PROSITE" id="PS50088">
    <property type="entry name" value="ANK_REPEAT"/>
    <property type="match status" value="2"/>
</dbReference>
<reference evidence="4 6" key="2">
    <citation type="journal article" date="2013" name="Nature">
        <title>Insights into bilaterian evolution from three spiralian genomes.</title>
        <authorList>
            <person name="Simakov O."/>
            <person name="Marletaz F."/>
            <person name="Cho S.J."/>
            <person name="Edsinger-Gonzales E."/>
            <person name="Havlak P."/>
            <person name="Hellsten U."/>
            <person name="Kuo D.H."/>
            <person name="Larsson T."/>
            <person name="Lv J."/>
            <person name="Arendt D."/>
            <person name="Savage R."/>
            <person name="Osoegawa K."/>
            <person name="de Jong P."/>
            <person name="Grimwood J."/>
            <person name="Chapman J.A."/>
            <person name="Shapiro H."/>
            <person name="Aerts A."/>
            <person name="Otillar R.P."/>
            <person name="Terry A.Y."/>
            <person name="Boore J.L."/>
            <person name="Grigoriev I.V."/>
            <person name="Lindberg D.R."/>
            <person name="Seaver E.C."/>
            <person name="Weisblat D.A."/>
            <person name="Putnam N.H."/>
            <person name="Rokhsar D.S."/>
        </authorList>
    </citation>
    <scope>NUCLEOTIDE SEQUENCE</scope>
</reference>
<dbReference type="PROSITE" id="PS50012">
    <property type="entry name" value="RCC1_3"/>
    <property type="match status" value="1"/>
</dbReference>
<feature type="repeat" description="RCC1" evidence="3">
    <location>
        <begin position="207"/>
        <end position="258"/>
    </location>
</feature>
<dbReference type="OrthoDB" id="1893551at2759"/>
<organism evidence="5 6">
    <name type="scientific">Helobdella robusta</name>
    <name type="common">Californian leech</name>
    <dbReference type="NCBI Taxonomy" id="6412"/>
    <lineage>
        <taxon>Eukaryota</taxon>
        <taxon>Metazoa</taxon>
        <taxon>Spiralia</taxon>
        <taxon>Lophotrochozoa</taxon>
        <taxon>Annelida</taxon>
        <taxon>Clitellata</taxon>
        <taxon>Hirudinea</taxon>
        <taxon>Rhynchobdellida</taxon>
        <taxon>Glossiphoniidae</taxon>
        <taxon>Helobdella</taxon>
    </lineage>
</organism>
<dbReference type="InterPro" id="IPR000408">
    <property type="entry name" value="Reg_chr_condens"/>
</dbReference>
<dbReference type="KEGG" id="hro:HELRODRAFT_106040"/>
<dbReference type="PANTHER" id="PTHR22872:SF2">
    <property type="entry name" value="INHIBITOR OF BRUTON TYROSINE KINASE"/>
    <property type="match status" value="1"/>
</dbReference>
<dbReference type="eggNOG" id="KOG0783">
    <property type="taxonomic scope" value="Eukaryota"/>
</dbReference>
<dbReference type="EnsemblMetazoa" id="HelroT106040">
    <property type="protein sequence ID" value="HelroP106040"/>
    <property type="gene ID" value="HelroG106040"/>
</dbReference>
<reference evidence="5" key="3">
    <citation type="submission" date="2015-06" db="UniProtKB">
        <authorList>
            <consortium name="EnsemblMetazoa"/>
        </authorList>
    </citation>
    <scope>IDENTIFICATION</scope>
</reference>
<evidence type="ECO:0000313" key="5">
    <source>
        <dbReference type="EnsemblMetazoa" id="HelroP106040"/>
    </source>
</evidence>
<dbReference type="InterPro" id="IPR036770">
    <property type="entry name" value="Ankyrin_rpt-contain_sf"/>
</dbReference>
<keyword evidence="6" id="KW-1185">Reference proteome</keyword>
<evidence type="ECO:0000256" key="1">
    <source>
        <dbReference type="ARBA" id="ARBA00022737"/>
    </source>
</evidence>
<evidence type="ECO:0000256" key="2">
    <source>
        <dbReference type="PROSITE-ProRule" id="PRU00023"/>
    </source>
</evidence>
<dbReference type="SUPFAM" id="SSF48403">
    <property type="entry name" value="Ankyrin repeat"/>
    <property type="match status" value="1"/>
</dbReference>
<evidence type="ECO:0000256" key="3">
    <source>
        <dbReference type="PROSITE-ProRule" id="PRU00235"/>
    </source>
</evidence>
<dbReference type="InterPro" id="IPR002110">
    <property type="entry name" value="Ankyrin_rpt"/>
</dbReference>
<dbReference type="PROSITE" id="PS50297">
    <property type="entry name" value="ANK_REP_REGION"/>
    <property type="match status" value="2"/>
</dbReference>
<dbReference type="HOGENOM" id="CLU_033110_1_0_1"/>